<feature type="domain" description="C3H1-type" evidence="7">
    <location>
        <begin position="179"/>
        <end position="206"/>
    </location>
</feature>
<dbReference type="PANTHER" id="PTHR18934:SF145">
    <property type="entry name" value="ATP-DEPENDENT RNA HELICASE DHX57-RELATED"/>
    <property type="match status" value="1"/>
</dbReference>
<dbReference type="AlphaFoldDB" id="A0ABD0YQT0"/>
<dbReference type="FunFam" id="3.40.50.300:FF:001214">
    <property type="entry name" value="DExH-box ATP-dependent RNA helicase"/>
    <property type="match status" value="1"/>
</dbReference>
<keyword evidence="3 4" id="KW-0862">Zinc</keyword>
<evidence type="ECO:0000256" key="1">
    <source>
        <dbReference type="ARBA" id="ARBA00022723"/>
    </source>
</evidence>
<feature type="non-terminal residue" evidence="9">
    <location>
        <position position="1"/>
    </location>
</feature>
<dbReference type="PROSITE" id="PS50103">
    <property type="entry name" value="ZF_C3H1"/>
    <property type="match status" value="1"/>
</dbReference>
<dbReference type="SMART" id="SM00487">
    <property type="entry name" value="DEXDc"/>
    <property type="match status" value="1"/>
</dbReference>
<dbReference type="InterPro" id="IPR009060">
    <property type="entry name" value="UBA-like_sf"/>
</dbReference>
<proteinExistence type="predicted"/>
<accession>A0ABD0YQT0</accession>
<sequence length="649" mass="75083">CFFYFFCWSLIFSLQEFSHKDRSDYKDKGERLDRKYWVDTGSLVIQSCTDNSSLRKKVLLPHEQVKMFALSKLKKYGFHPTHCMEALKITSGDVGGAFEILMARYFDIPLPDPDEVPPDILEEREQELDSIRSIYDNCCEEKIANQLWVVKLDLEYLMNFYSNKNKNMVCYSEMKKKCPKEANICKYFFKGHCRFGDKCRFSHLPPVKEPIKEDHDGNRNKFELEVRFPSGCKYPREPPLVSIISLSGEFPPDSCLRITKCLLNEAKACCLIEQPCLFTLIDLLLNGQDKIISILEEKESIFYPPSMLLFPKTDDDNSEGGNGILLDEAPSQELKSERHSADVQKVKKEDDELCQKFRDKQRSMRYKTLVANRRKLPAWGKKEAILEAIRDNQIVIISGETGCGKSTQVPQFLLDNWLVSRNSTSHVEIICTQPRRLSAIGVAERVSAERMERIPESVGYQIRLETKTSPWTRLLFCTTGILLRRLEGEPFLGSVTHIIVDEVHERSEESDFLLMILKDLLPKRPDLKVILMSATMNTNLFRDYFDNPPIVEIPGRTFSVEQYFLEDILESTNYVLEECSQSSRKLGKMASSQLQSLETDLELADIQSIEMLPYEKVKDENLTIQQLFYRYKGTTIFMLILHAFVVLFM</sequence>
<evidence type="ECO:0000259" key="8">
    <source>
        <dbReference type="PROSITE" id="PS51192"/>
    </source>
</evidence>
<evidence type="ECO:0000313" key="10">
    <source>
        <dbReference type="Proteomes" id="UP001558652"/>
    </source>
</evidence>
<evidence type="ECO:0000313" key="9">
    <source>
        <dbReference type="EMBL" id="KAL1138333.1"/>
    </source>
</evidence>
<dbReference type="Proteomes" id="UP001558652">
    <property type="component" value="Unassembled WGS sequence"/>
</dbReference>
<organism evidence="9 10">
    <name type="scientific">Ranatra chinensis</name>
    <dbReference type="NCBI Taxonomy" id="642074"/>
    <lineage>
        <taxon>Eukaryota</taxon>
        <taxon>Metazoa</taxon>
        <taxon>Ecdysozoa</taxon>
        <taxon>Arthropoda</taxon>
        <taxon>Hexapoda</taxon>
        <taxon>Insecta</taxon>
        <taxon>Pterygota</taxon>
        <taxon>Neoptera</taxon>
        <taxon>Paraneoptera</taxon>
        <taxon>Hemiptera</taxon>
        <taxon>Heteroptera</taxon>
        <taxon>Panheteroptera</taxon>
        <taxon>Nepomorpha</taxon>
        <taxon>Nepidae</taxon>
        <taxon>Ranatrinae</taxon>
        <taxon>Ranatra</taxon>
    </lineage>
</organism>
<evidence type="ECO:0000256" key="4">
    <source>
        <dbReference type="PROSITE-ProRule" id="PRU00723"/>
    </source>
</evidence>
<dbReference type="SUPFAM" id="SSF54495">
    <property type="entry name" value="UBC-like"/>
    <property type="match status" value="1"/>
</dbReference>
<dbReference type="PANTHER" id="PTHR18934">
    <property type="entry name" value="ATP-DEPENDENT RNA HELICASE"/>
    <property type="match status" value="1"/>
</dbReference>
<dbReference type="InterPro" id="IPR015940">
    <property type="entry name" value="UBA"/>
</dbReference>
<evidence type="ECO:0000259" key="6">
    <source>
        <dbReference type="PROSITE" id="PS50030"/>
    </source>
</evidence>
<keyword evidence="5" id="KW-0732">Signal</keyword>
<reference evidence="9 10" key="1">
    <citation type="submission" date="2024-07" db="EMBL/GenBank/DDBJ databases">
        <title>Chromosome-level genome assembly of the water stick insect Ranatra chinensis (Heteroptera: Nepidae).</title>
        <authorList>
            <person name="Liu X."/>
        </authorList>
    </citation>
    <scope>NUCLEOTIDE SEQUENCE [LARGE SCALE GENOMIC DNA]</scope>
    <source>
        <strain evidence="9">Cailab_2021Rc</strain>
        <tissue evidence="9">Muscle</tissue>
    </source>
</reference>
<dbReference type="InterPro" id="IPR000571">
    <property type="entry name" value="Znf_CCCH"/>
</dbReference>
<dbReference type="Pfam" id="PF00642">
    <property type="entry name" value="zf-CCCH"/>
    <property type="match status" value="1"/>
</dbReference>
<name>A0ABD0YQT0_9HEMI</name>
<feature type="domain" description="UBA" evidence="6">
    <location>
        <begin position="60"/>
        <end position="104"/>
    </location>
</feature>
<dbReference type="GO" id="GO:0008270">
    <property type="term" value="F:zinc ion binding"/>
    <property type="evidence" value="ECO:0007669"/>
    <property type="project" value="UniProtKB-KW"/>
</dbReference>
<dbReference type="InterPro" id="IPR016135">
    <property type="entry name" value="UBQ-conjugating_enzyme/RWD"/>
</dbReference>
<keyword evidence="10" id="KW-1185">Reference proteome</keyword>
<feature type="domain" description="Helicase ATP-binding" evidence="8">
    <location>
        <begin position="386"/>
        <end position="554"/>
    </location>
</feature>
<dbReference type="PROSITE" id="PS51192">
    <property type="entry name" value="HELICASE_ATP_BIND_1"/>
    <property type="match status" value="1"/>
</dbReference>
<evidence type="ECO:0000256" key="3">
    <source>
        <dbReference type="ARBA" id="ARBA00022833"/>
    </source>
</evidence>
<dbReference type="Gene3D" id="3.40.50.300">
    <property type="entry name" value="P-loop containing nucleotide triphosphate hydrolases"/>
    <property type="match status" value="1"/>
</dbReference>
<dbReference type="InterPro" id="IPR027417">
    <property type="entry name" value="P-loop_NTPase"/>
</dbReference>
<dbReference type="InterPro" id="IPR014001">
    <property type="entry name" value="Helicase_ATP-bd"/>
</dbReference>
<feature type="zinc finger region" description="C3H1-type" evidence="4">
    <location>
        <begin position="179"/>
        <end position="206"/>
    </location>
</feature>
<dbReference type="Gene3D" id="3.10.110.10">
    <property type="entry name" value="Ubiquitin Conjugating Enzyme"/>
    <property type="match status" value="1"/>
</dbReference>
<dbReference type="InterPro" id="IPR036855">
    <property type="entry name" value="Znf_CCCH_sf"/>
</dbReference>
<evidence type="ECO:0000256" key="2">
    <source>
        <dbReference type="ARBA" id="ARBA00022771"/>
    </source>
</evidence>
<evidence type="ECO:0008006" key="11">
    <source>
        <dbReference type="Google" id="ProtNLM"/>
    </source>
</evidence>
<dbReference type="SUPFAM" id="SSF52540">
    <property type="entry name" value="P-loop containing nucleoside triphosphate hydrolases"/>
    <property type="match status" value="1"/>
</dbReference>
<evidence type="ECO:0000259" key="7">
    <source>
        <dbReference type="PROSITE" id="PS50103"/>
    </source>
</evidence>
<dbReference type="Pfam" id="PF05773">
    <property type="entry name" value="RWD"/>
    <property type="match status" value="1"/>
</dbReference>
<dbReference type="SMART" id="SM00356">
    <property type="entry name" value="ZnF_C3H1"/>
    <property type="match status" value="1"/>
</dbReference>
<dbReference type="Gene3D" id="2.30.30.1190">
    <property type="match status" value="1"/>
</dbReference>
<dbReference type="Pfam" id="PF00270">
    <property type="entry name" value="DEAD"/>
    <property type="match status" value="1"/>
</dbReference>
<dbReference type="InterPro" id="IPR006575">
    <property type="entry name" value="RWD_dom"/>
</dbReference>
<dbReference type="SUPFAM" id="SSF90229">
    <property type="entry name" value="CCCH zinc finger"/>
    <property type="match status" value="1"/>
</dbReference>
<evidence type="ECO:0000256" key="5">
    <source>
        <dbReference type="SAM" id="SignalP"/>
    </source>
</evidence>
<gene>
    <name evidence="9" type="ORF">AAG570_008397</name>
</gene>
<keyword evidence="1 4" id="KW-0479">Metal-binding</keyword>
<dbReference type="InterPro" id="IPR011545">
    <property type="entry name" value="DEAD/DEAH_box_helicase_dom"/>
</dbReference>
<comment type="caution">
    <text evidence="9">The sequence shown here is derived from an EMBL/GenBank/DDBJ whole genome shotgun (WGS) entry which is preliminary data.</text>
</comment>
<dbReference type="PROSITE" id="PS50030">
    <property type="entry name" value="UBA"/>
    <property type="match status" value="1"/>
</dbReference>
<feature type="signal peptide" evidence="5">
    <location>
        <begin position="1"/>
        <end position="20"/>
    </location>
</feature>
<dbReference type="SUPFAM" id="SSF46934">
    <property type="entry name" value="UBA-like"/>
    <property type="match status" value="1"/>
</dbReference>
<keyword evidence="2 4" id="KW-0863">Zinc-finger</keyword>
<feature type="chain" id="PRO_5044851970" description="ATP-dependent RNA helicase DHX57" evidence="5">
    <location>
        <begin position="21"/>
        <end position="649"/>
    </location>
</feature>
<protein>
    <recommendedName>
        <fullName evidence="11">ATP-dependent RNA helicase DHX57</fullName>
    </recommendedName>
</protein>
<dbReference type="EMBL" id="JBFDAA010000003">
    <property type="protein sequence ID" value="KAL1138333.1"/>
    <property type="molecule type" value="Genomic_DNA"/>
</dbReference>